<dbReference type="STRING" id="1454373.ACMU_09530"/>
<reference evidence="6 7" key="1">
    <citation type="submission" date="2014-03" db="EMBL/GenBank/DDBJ databases">
        <title>Draft Genome Sequence of Actibacterium mucosum KCTC 23349, a Marine Alphaproteobacterium with Complex Ionic Requirements Isolated from Mediterranean Seawater at Malvarrosa Beach, Valencia, Spain.</title>
        <authorList>
            <person name="Arahal D.R."/>
            <person name="Shao Z."/>
            <person name="Lai Q."/>
            <person name="Pujalte M.J."/>
        </authorList>
    </citation>
    <scope>NUCLEOTIDE SEQUENCE [LARGE SCALE GENOMIC DNA]</scope>
    <source>
        <strain evidence="6 7">KCTC 23349</strain>
    </source>
</reference>
<evidence type="ECO:0000256" key="2">
    <source>
        <dbReference type="ARBA" id="ARBA00022723"/>
    </source>
</evidence>
<dbReference type="GO" id="GO:0034432">
    <property type="term" value="F:bis(5'-adenosyl)-pentaphosphatase activity"/>
    <property type="evidence" value="ECO:0007669"/>
    <property type="project" value="TreeGrafter"/>
</dbReference>
<evidence type="ECO:0000256" key="1">
    <source>
        <dbReference type="ARBA" id="ARBA00001946"/>
    </source>
</evidence>
<protein>
    <submittedName>
        <fullName evidence="6">NUDIX hydrolase</fullName>
    </submittedName>
</protein>
<organism evidence="6 7">
    <name type="scientific">Actibacterium mucosum KCTC 23349</name>
    <dbReference type="NCBI Taxonomy" id="1454373"/>
    <lineage>
        <taxon>Bacteria</taxon>
        <taxon>Pseudomonadati</taxon>
        <taxon>Pseudomonadota</taxon>
        <taxon>Alphaproteobacteria</taxon>
        <taxon>Rhodobacterales</taxon>
        <taxon>Roseobacteraceae</taxon>
        <taxon>Actibacterium</taxon>
    </lineage>
</organism>
<comment type="cofactor">
    <cofactor evidence="1">
        <name>Mg(2+)</name>
        <dbReference type="ChEBI" id="CHEBI:18420"/>
    </cofactor>
</comment>
<name>A0A037ZHT7_9RHOB</name>
<dbReference type="AlphaFoldDB" id="A0A037ZHT7"/>
<keyword evidence="3 6" id="KW-0378">Hydrolase</keyword>
<evidence type="ECO:0000259" key="5">
    <source>
        <dbReference type="PROSITE" id="PS51462"/>
    </source>
</evidence>
<dbReference type="GO" id="GO:0005737">
    <property type="term" value="C:cytoplasm"/>
    <property type="evidence" value="ECO:0007669"/>
    <property type="project" value="TreeGrafter"/>
</dbReference>
<proteinExistence type="predicted"/>
<dbReference type="PANTHER" id="PTHR12629:SF0">
    <property type="entry name" value="DIPHOSPHOINOSITOL-POLYPHOSPHATE DIPHOSPHATASE"/>
    <property type="match status" value="1"/>
</dbReference>
<feature type="domain" description="Nudix hydrolase" evidence="5">
    <location>
        <begin position="18"/>
        <end position="150"/>
    </location>
</feature>
<dbReference type="Gene3D" id="3.90.79.10">
    <property type="entry name" value="Nucleoside Triphosphate Pyrophosphohydrolase"/>
    <property type="match status" value="1"/>
</dbReference>
<keyword evidence="2" id="KW-0479">Metal-binding</keyword>
<dbReference type="PROSITE" id="PS51462">
    <property type="entry name" value="NUDIX"/>
    <property type="match status" value="1"/>
</dbReference>
<accession>A0A037ZHT7</accession>
<dbReference type="GO" id="GO:0008486">
    <property type="term" value="F:diphosphoinositol-polyphosphate diphosphatase activity"/>
    <property type="evidence" value="ECO:0007669"/>
    <property type="project" value="TreeGrafter"/>
</dbReference>
<dbReference type="InterPro" id="IPR047198">
    <property type="entry name" value="DDP-like_NUDIX"/>
</dbReference>
<keyword evidence="7" id="KW-1185">Reference proteome</keyword>
<gene>
    <name evidence="6" type="ORF">ACMU_09530</name>
</gene>
<dbReference type="EMBL" id="JFKE01000003">
    <property type="protein sequence ID" value="KAJ55995.1"/>
    <property type="molecule type" value="Genomic_DNA"/>
</dbReference>
<comment type="caution">
    <text evidence="6">The sequence shown here is derived from an EMBL/GenBank/DDBJ whole genome shotgun (WGS) entry which is preliminary data.</text>
</comment>
<dbReference type="GO" id="GO:0000298">
    <property type="term" value="F:endopolyphosphatase activity"/>
    <property type="evidence" value="ECO:0007669"/>
    <property type="project" value="TreeGrafter"/>
</dbReference>
<dbReference type="SUPFAM" id="SSF55811">
    <property type="entry name" value="Nudix"/>
    <property type="match status" value="1"/>
</dbReference>
<dbReference type="GO" id="GO:0046872">
    <property type="term" value="F:metal ion binding"/>
    <property type="evidence" value="ECO:0007669"/>
    <property type="project" value="UniProtKB-KW"/>
</dbReference>
<dbReference type="GO" id="GO:0071543">
    <property type="term" value="P:diphosphoinositol polyphosphate metabolic process"/>
    <property type="evidence" value="ECO:0007669"/>
    <property type="project" value="TreeGrafter"/>
</dbReference>
<evidence type="ECO:0000256" key="4">
    <source>
        <dbReference type="ARBA" id="ARBA00022842"/>
    </source>
</evidence>
<keyword evidence="4" id="KW-0460">Magnesium</keyword>
<dbReference type="Proteomes" id="UP000026249">
    <property type="component" value="Unassembled WGS sequence"/>
</dbReference>
<dbReference type="GO" id="GO:1901907">
    <property type="term" value="P:diadenosine pentaphosphate catabolic process"/>
    <property type="evidence" value="ECO:0007669"/>
    <property type="project" value="TreeGrafter"/>
</dbReference>
<dbReference type="InterPro" id="IPR000086">
    <property type="entry name" value="NUDIX_hydrolase_dom"/>
</dbReference>
<dbReference type="GO" id="GO:1901909">
    <property type="term" value="P:diadenosine hexaphosphate catabolic process"/>
    <property type="evidence" value="ECO:0007669"/>
    <property type="project" value="TreeGrafter"/>
</dbReference>
<evidence type="ECO:0000313" key="6">
    <source>
        <dbReference type="EMBL" id="KAJ55995.1"/>
    </source>
</evidence>
<dbReference type="PANTHER" id="PTHR12629">
    <property type="entry name" value="DIPHOSPHOINOSITOL POLYPHOSPHATE PHOSPHOHYDROLASE"/>
    <property type="match status" value="1"/>
</dbReference>
<dbReference type="GO" id="GO:0034431">
    <property type="term" value="F:bis(5'-adenosyl)-hexaphosphatase activity"/>
    <property type="evidence" value="ECO:0007669"/>
    <property type="project" value="TreeGrafter"/>
</dbReference>
<dbReference type="InterPro" id="IPR015797">
    <property type="entry name" value="NUDIX_hydrolase-like_dom_sf"/>
</dbReference>
<dbReference type="CDD" id="cd04666">
    <property type="entry name" value="NUDIX_DIPP2_like_Nudt4"/>
    <property type="match status" value="1"/>
</dbReference>
<evidence type="ECO:0000313" key="7">
    <source>
        <dbReference type="Proteomes" id="UP000026249"/>
    </source>
</evidence>
<sequence length="151" mass="16725">MIKASDFPLFAKAPASKSARTQFGALCYRGAGKKTEILLITSRDSGRWVVPKGWPKGKEDPAANVSREAWEEAGVVGKLGKSLLGFYSYSKVMDDGKAMPCVVAVYPIQVDKLSDKFPEMGQRRRKWFPSKKAASRVAEPELARLLKRFKG</sequence>
<dbReference type="Pfam" id="PF00293">
    <property type="entry name" value="NUDIX"/>
    <property type="match status" value="1"/>
</dbReference>
<dbReference type="GO" id="GO:1901911">
    <property type="term" value="P:adenosine 5'-(hexahydrogen pentaphosphate) catabolic process"/>
    <property type="evidence" value="ECO:0007669"/>
    <property type="project" value="TreeGrafter"/>
</dbReference>
<evidence type="ECO:0000256" key="3">
    <source>
        <dbReference type="ARBA" id="ARBA00022801"/>
    </source>
</evidence>